<dbReference type="AlphaFoldDB" id="A0A843W4U7"/>
<evidence type="ECO:0000313" key="1">
    <source>
        <dbReference type="EMBL" id="MQM02357.1"/>
    </source>
</evidence>
<comment type="caution">
    <text evidence="1">The sequence shown here is derived from an EMBL/GenBank/DDBJ whole genome shotgun (WGS) entry which is preliminary data.</text>
</comment>
<proteinExistence type="predicted"/>
<gene>
    <name evidence="1" type="ORF">Taro_035120</name>
</gene>
<sequence length="182" mass="21056">MGRRRPGPSRQGRNGTVRRDHNRCAVFKMVGRTELSQALLDRERSCRGFFERFGIPAWRRTLLSRPGRNRPTRRNRVSYRDMSWCRDQKAALTSFAATAEGSISHAFGDLVIQISVFDVYGFVGPYVRDCETESCSRCWLWFYLSRCAMVLAQLTLWLWYLEKVARPVGVEGILLVWLAEVS</sequence>
<dbReference type="EMBL" id="NMUH01002841">
    <property type="protein sequence ID" value="MQM02357.1"/>
    <property type="molecule type" value="Genomic_DNA"/>
</dbReference>
<reference evidence="1" key="1">
    <citation type="submission" date="2017-07" db="EMBL/GenBank/DDBJ databases">
        <title>Taro Niue Genome Assembly and Annotation.</title>
        <authorList>
            <person name="Atibalentja N."/>
            <person name="Keating K."/>
            <person name="Fields C.J."/>
        </authorList>
    </citation>
    <scope>NUCLEOTIDE SEQUENCE</scope>
    <source>
        <strain evidence="1">Niue_2</strain>
        <tissue evidence="1">Leaf</tissue>
    </source>
</reference>
<evidence type="ECO:0000313" key="2">
    <source>
        <dbReference type="Proteomes" id="UP000652761"/>
    </source>
</evidence>
<protein>
    <submittedName>
        <fullName evidence="1">Uncharacterized protein</fullName>
    </submittedName>
</protein>
<dbReference type="Proteomes" id="UP000652761">
    <property type="component" value="Unassembled WGS sequence"/>
</dbReference>
<name>A0A843W4U7_COLES</name>
<keyword evidence="2" id="KW-1185">Reference proteome</keyword>
<organism evidence="1 2">
    <name type="scientific">Colocasia esculenta</name>
    <name type="common">Wild taro</name>
    <name type="synonym">Arum esculentum</name>
    <dbReference type="NCBI Taxonomy" id="4460"/>
    <lineage>
        <taxon>Eukaryota</taxon>
        <taxon>Viridiplantae</taxon>
        <taxon>Streptophyta</taxon>
        <taxon>Embryophyta</taxon>
        <taxon>Tracheophyta</taxon>
        <taxon>Spermatophyta</taxon>
        <taxon>Magnoliopsida</taxon>
        <taxon>Liliopsida</taxon>
        <taxon>Araceae</taxon>
        <taxon>Aroideae</taxon>
        <taxon>Colocasieae</taxon>
        <taxon>Colocasia</taxon>
    </lineage>
</organism>
<accession>A0A843W4U7</accession>